<dbReference type="EMBL" id="DTBJ01000042">
    <property type="protein sequence ID" value="HGM58980.1"/>
    <property type="molecule type" value="Genomic_DNA"/>
</dbReference>
<name>A0A7C4D7K8_STAMA</name>
<accession>A0A7C4D7K8</accession>
<dbReference type="Gene3D" id="1.10.10.10">
    <property type="entry name" value="Winged helix-like DNA-binding domain superfamily/Winged helix DNA-binding domain"/>
    <property type="match status" value="1"/>
</dbReference>
<proteinExistence type="predicted"/>
<organism evidence="1">
    <name type="scientific">Staphylothermus marinus</name>
    <dbReference type="NCBI Taxonomy" id="2280"/>
    <lineage>
        <taxon>Archaea</taxon>
        <taxon>Thermoproteota</taxon>
        <taxon>Thermoprotei</taxon>
        <taxon>Desulfurococcales</taxon>
        <taxon>Desulfurococcaceae</taxon>
        <taxon>Staphylothermus</taxon>
    </lineage>
</organism>
<reference evidence="1" key="1">
    <citation type="journal article" date="2020" name="mSystems">
        <title>Genome- and Community-Level Interaction Insights into Carbon Utilization and Element Cycling Functions of Hydrothermarchaeota in Hydrothermal Sediment.</title>
        <authorList>
            <person name="Zhou Z."/>
            <person name="Liu Y."/>
            <person name="Xu W."/>
            <person name="Pan J."/>
            <person name="Luo Z.H."/>
            <person name="Li M."/>
        </authorList>
    </citation>
    <scope>NUCLEOTIDE SEQUENCE [LARGE SCALE GENOMIC DNA]</scope>
    <source>
        <strain evidence="1">SpSt-642</strain>
    </source>
</reference>
<gene>
    <name evidence="1" type="ORF">ENU14_05300</name>
</gene>
<protein>
    <submittedName>
        <fullName evidence="1">Uncharacterized protein</fullName>
    </submittedName>
</protein>
<evidence type="ECO:0000313" key="1">
    <source>
        <dbReference type="EMBL" id="HGM58980.1"/>
    </source>
</evidence>
<dbReference type="AlphaFoldDB" id="A0A7C4D7K8"/>
<comment type="caution">
    <text evidence="1">The sequence shown here is derived from an EMBL/GenBank/DDBJ whole genome shotgun (WGS) entry which is preliminary data.</text>
</comment>
<sequence>MKCNKLVELSNLIDLNNLNALTTIYVYISEKCIGRVALSKILGVGEREARSVINYLKNTNILTGREETCINIELIDKYGLKINTVEIGRYNLSLIKIEDRDLINYIMKHIVKLRDHLVIRTQNPYSIEIIGFYNGFKHVIPGLPNYLYDQYLEILVKQRMSKNTLFILWNQYRKYYCEAYVTNSLYNICLDILRK</sequence>
<dbReference type="InterPro" id="IPR036388">
    <property type="entry name" value="WH-like_DNA-bd_sf"/>
</dbReference>